<feature type="region of interest" description="Disordered" evidence="1">
    <location>
        <begin position="1"/>
        <end position="49"/>
    </location>
</feature>
<evidence type="ECO:0000313" key="2">
    <source>
        <dbReference type="EMBL" id="MFC7602095.1"/>
    </source>
</evidence>
<proteinExistence type="predicted"/>
<dbReference type="Proteomes" id="UP001596514">
    <property type="component" value="Unassembled WGS sequence"/>
</dbReference>
<evidence type="ECO:0000256" key="1">
    <source>
        <dbReference type="SAM" id="MobiDB-lite"/>
    </source>
</evidence>
<reference evidence="3" key="1">
    <citation type="journal article" date="2019" name="Int. J. Syst. Evol. Microbiol.">
        <title>The Global Catalogue of Microorganisms (GCM) 10K type strain sequencing project: providing services to taxonomists for standard genome sequencing and annotation.</title>
        <authorList>
            <consortium name="The Broad Institute Genomics Platform"/>
            <consortium name="The Broad Institute Genome Sequencing Center for Infectious Disease"/>
            <person name="Wu L."/>
            <person name="Ma J."/>
        </authorList>
    </citation>
    <scope>NUCLEOTIDE SEQUENCE [LARGE SCALE GENOMIC DNA]</scope>
    <source>
        <strain evidence="3">JCM 10083</strain>
    </source>
</reference>
<name>A0ABW2T0H0_9ACTN</name>
<dbReference type="RefSeq" id="WP_343964114.1">
    <property type="nucleotide sequence ID" value="NZ_BAAAGK010000021.1"/>
</dbReference>
<keyword evidence="3" id="KW-1185">Reference proteome</keyword>
<evidence type="ECO:0000313" key="3">
    <source>
        <dbReference type="Proteomes" id="UP001596514"/>
    </source>
</evidence>
<sequence length="49" mass="4904">MRAVLPDLGHKGACSTPVEEPIGRPLHDPGVPPGTTVRATGTGRGGEGT</sequence>
<accession>A0ABW2T0H0</accession>
<comment type="caution">
    <text evidence="2">The sequence shown here is derived from an EMBL/GenBank/DDBJ whole genome shotgun (WGS) entry which is preliminary data.</text>
</comment>
<dbReference type="EMBL" id="JBHTEE010000001">
    <property type="protein sequence ID" value="MFC7602095.1"/>
    <property type="molecule type" value="Genomic_DNA"/>
</dbReference>
<protein>
    <submittedName>
        <fullName evidence="2">Uncharacterized protein</fullName>
    </submittedName>
</protein>
<gene>
    <name evidence="2" type="ORF">ACFQVD_18510</name>
</gene>
<organism evidence="2 3">
    <name type="scientific">Streptosporangium amethystogenes subsp. fukuiense</name>
    <dbReference type="NCBI Taxonomy" id="698418"/>
    <lineage>
        <taxon>Bacteria</taxon>
        <taxon>Bacillati</taxon>
        <taxon>Actinomycetota</taxon>
        <taxon>Actinomycetes</taxon>
        <taxon>Streptosporangiales</taxon>
        <taxon>Streptosporangiaceae</taxon>
        <taxon>Streptosporangium</taxon>
    </lineage>
</organism>